<dbReference type="SMART" id="SM00979">
    <property type="entry name" value="TIFY"/>
    <property type="match status" value="1"/>
</dbReference>
<feature type="region of interest" description="Disordered" evidence="3">
    <location>
        <begin position="79"/>
        <end position="102"/>
    </location>
</feature>
<keyword evidence="2" id="KW-0539">Nucleus</keyword>
<comment type="function">
    <text evidence="2">Repressor of jasmonate responses.</text>
</comment>
<gene>
    <name evidence="6" type="primary">LOC104227890</name>
</gene>
<dbReference type="eggNOG" id="ENOG502S434">
    <property type="taxonomic scope" value="Eukaryota"/>
</dbReference>
<dbReference type="InterPro" id="IPR010399">
    <property type="entry name" value="Tify_dom"/>
</dbReference>
<dbReference type="GO" id="GO:0009611">
    <property type="term" value="P:response to wounding"/>
    <property type="evidence" value="ECO:0007669"/>
    <property type="project" value="UniProtKB-UniRule"/>
</dbReference>
<dbReference type="STRING" id="4096.A0A1U7WIT4"/>
<dbReference type="PANTHER" id="PTHR33077">
    <property type="entry name" value="PROTEIN TIFY 4A-RELATED-RELATED"/>
    <property type="match status" value="1"/>
</dbReference>
<dbReference type="AlphaFoldDB" id="A0A1U7WIT4"/>
<dbReference type="Proteomes" id="UP000189701">
    <property type="component" value="Unplaced"/>
</dbReference>
<evidence type="ECO:0000259" key="4">
    <source>
        <dbReference type="PROSITE" id="PS51320"/>
    </source>
</evidence>
<dbReference type="GO" id="GO:0005634">
    <property type="term" value="C:nucleus"/>
    <property type="evidence" value="ECO:0007669"/>
    <property type="project" value="UniProtKB-SubCell"/>
</dbReference>
<comment type="domain">
    <text evidence="2">The jas domain is required for interaction with COI1.</text>
</comment>
<dbReference type="RefSeq" id="XP_009778558.1">
    <property type="nucleotide sequence ID" value="XM_009780256.1"/>
</dbReference>
<reference evidence="5" key="1">
    <citation type="journal article" date="2013" name="Genome Biol.">
        <title>Reference genomes and transcriptomes of Nicotiana sylvestris and Nicotiana tomentosiformis.</title>
        <authorList>
            <person name="Sierro N."/>
            <person name="Battey J.N."/>
            <person name="Ouadi S."/>
            <person name="Bovet L."/>
            <person name="Goepfert S."/>
            <person name="Bakaher N."/>
            <person name="Peitsch M.C."/>
            <person name="Ivanov N.V."/>
        </authorList>
    </citation>
    <scope>NUCLEOTIDE SEQUENCE [LARGE SCALE GENOMIC DNA]</scope>
</reference>
<evidence type="ECO:0000256" key="3">
    <source>
        <dbReference type="SAM" id="MobiDB-lite"/>
    </source>
</evidence>
<accession>A0A1U7WIT4</accession>
<evidence type="ECO:0000313" key="6">
    <source>
        <dbReference type="RefSeq" id="XP_009778558.1"/>
    </source>
</evidence>
<keyword evidence="5" id="KW-1185">Reference proteome</keyword>
<dbReference type="PROSITE" id="PS51320">
    <property type="entry name" value="TIFY"/>
    <property type="match status" value="1"/>
</dbReference>
<protein>
    <recommendedName>
        <fullName evidence="2">Protein TIFY</fullName>
    </recommendedName>
    <alternativeName>
        <fullName evidence="2">Jasmonate ZIM domain-containing protein</fullName>
    </alternativeName>
</protein>
<dbReference type="PANTHER" id="PTHR33077:SF17">
    <property type="entry name" value="PROTEIN TIFY 5B"/>
    <property type="match status" value="1"/>
</dbReference>
<reference evidence="6" key="2">
    <citation type="submission" date="2025-08" db="UniProtKB">
        <authorList>
            <consortium name="RefSeq"/>
        </authorList>
    </citation>
    <scope>IDENTIFICATION</scope>
    <source>
        <tissue evidence="6">Leaf</tissue>
    </source>
</reference>
<organism evidence="5 6">
    <name type="scientific">Nicotiana sylvestris</name>
    <name type="common">Wood tobacco</name>
    <name type="synonym">South American tobacco</name>
    <dbReference type="NCBI Taxonomy" id="4096"/>
    <lineage>
        <taxon>Eukaryota</taxon>
        <taxon>Viridiplantae</taxon>
        <taxon>Streptophyta</taxon>
        <taxon>Embryophyta</taxon>
        <taxon>Tracheophyta</taxon>
        <taxon>Spermatophyta</taxon>
        <taxon>Magnoliopsida</taxon>
        <taxon>eudicotyledons</taxon>
        <taxon>Gunneridae</taxon>
        <taxon>Pentapetalae</taxon>
        <taxon>asterids</taxon>
        <taxon>lamiids</taxon>
        <taxon>Solanales</taxon>
        <taxon>Solanaceae</taxon>
        <taxon>Nicotianoideae</taxon>
        <taxon>Nicotianeae</taxon>
        <taxon>Nicotiana</taxon>
    </lineage>
</organism>
<comment type="subcellular location">
    <subcellularLocation>
        <location evidence="2">Nucleus</location>
    </subcellularLocation>
</comment>
<comment type="similarity">
    <text evidence="1 2">Belongs to the TIFY/JAZ family.</text>
</comment>
<keyword evidence="2" id="KW-1184">Jasmonic acid signaling pathway</keyword>
<dbReference type="GO" id="GO:2000022">
    <property type="term" value="P:regulation of jasmonic acid mediated signaling pathway"/>
    <property type="evidence" value="ECO:0007669"/>
    <property type="project" value="UniProtKB-UniRule"/>
</dbReference>
<dbReference type="Pfam" id="PF09425">
    <property type="entry name" value="Jas_motif"/>
    <property type="match status" value="1"/>
</dbReference>
<dbReference type="InterPro" id="IPR018467">
    <property type="entry name" value="CCT_CS"/>
</dbReference>
<dbReference type="InterPro" id="IPR040390">
    <property type="entry name" value="TIFY/JAZ"/>
</dbReference>
<sequence length="127" mass="14802">MRRNLNLELRLVPPCVSAFSPKEYCTTTPFFSRGNKESPAEKQQQHQQLTIFYNRQIVISDATELQAREIIYLASRETEEKTKIPSPISEAPSPLLQTQTGLSMKRSLQRFLQKRKNRIQETSPYHH</sequence>
<evidence type="ECO:0000256" key="1">
    <source>
        <dbReference type="ARBA" id="ARBA00008614"/>
    </source>
</evidence>
<dbReference type="GeneID" id="104227890"/>
<evidence type="ECO:0000256" key="2">
    <source>
        <dbReference type="RuleBase" id="RU369065"/>
    </source>
</evidence>
<dbReference type="Pfam" id="PF06200">
    <property type="entry name" value="tify"/>
    <property type="match status" value="1"/>
</dbReference>
<name>A0A1U7WIT4_NICSY</name>
<dbReference type="KEGG" id="nsy:104227890"/>
<dbReference type="GO" id="GO:0031347">
    <property type="term" value="P:regulation of defense response"/>
    <property type="evidence" value="ECO:0007669"/>
    <property type="project" value="UniProtKB-UniRule"/>
</dbReference>
<proteinExistence type="inferred from homology"/>
<feature type="domain" description="Tify" evidence="4">
    <location>
        <begin position="42"/>
        <end position="76"/>
    </location>
</feature>
<evidence type="ECO:0000313" key="5">
    <source>
        <dbReference type="Proteomes" id="UP000189701"/>
    </source>
</evidence>